<reference evidence="2 3" key="1">
    <citation type="submission" date="2023-07" db="EMBL/GenBank/DDBJ databases">
        <title>Sorghum-associated microbial communities from plants grown in Nebraska, USA.</title>
        <authorList>
            <person name="Schachtman D."/>
        </authorList>
    </citation>
    <scope>NUCLEOTIDE SEQUENCE [LARGE SCALE GENOMIC DNA]</scope>
    <source>
        <strain evidence="2 3">BE248</strain>
    </source>
</reference>
<protein>
    <submittedName>
        <fullName evidence="2">Uncharacterized protein</fullName>
    </submittedName>
</protein>
<dbReference type="Proteomes" id="UP001257739">
    <property type="component" value="Unassembled WGS sequence"/>
</dbReference>
<feature type="signal peptide" evidence="1">
    <location>
        <begin position="1"/>
        <end position="26"/>
    </location>
</feature>
<dbReference type="EMBL" id="JAVDWH010000001">
    <property type="protein sequence ID" value="MDR7085627.1"/>
    <property type="molecule type" value="Genomic_DNA"/>
</dbReference>
<keyword evidence="3" id="KW-1185">Reference proteome</keyword>
<organism evidence="2 3">
    <name type="scientific">Aeromicrobium panaciterrae</name>
    <dbReference type="NCBI Taxonomy" id="363861"/>
    <lineage>
        <taxon>Bacteria</taxon>
        <taxon>Bacillati</taxon>
        <taxon>Actinomycetota</taxon>
        <taxon>Actinomycetes</taxon>
        <taxon>Propionibacteriales</taxon>
        <taxon>Nocardioidaceae</taxon>
        <taxon>Aeromicrobium</taxon>
    </lineage>
</organism>
<proteinExistence type="predicted"/>
<dbReference type="RefSeq" id="WP_309966293.1">
    <property type="nucleotide sequence ID" value="NZ_JAVDWH010000001.1"/>
</dbReference>
<keyword evidence="1" id="KW-0732">Signal</keyword>
<gene>
    <name evidence="2" type="ORF">J2X11_000466</name>
</gene>
<accession>A0ABU1UKD3</accession>
<sequence>MRKSTVILTAAIMALATVVSMSPAQAAAYQVTASISTVSAQSGDGPYFTGAISPGTPGKTVYLQRYYSGGWHTEATTSTDSDGDFAGLVSSEDLGFKVGSMKFRAKVIGSGSYTSGASSSITKTIYGWQSLAYMDAIYGDSRRYFDGNDEFTVDETTADDSWQIKDPQVGVIGTRYTKWDLQKKCIKLQGFAGIDDFDSVPGAEGRFIISMDGTAHDTGENYVLGDIRHLEEPLYNTQYLALKAYKNNGNATTIGVGEPEVLCSKKLPENF</sequence>
<comment type="caution">
    <text evidence="2">The sequence shown here is derived from an EMBL/GenBank/DDBJ whole genome shotgun (WGS) entry which is preliminary data.</text>
</comment>
<evidence type="ECO:0000256" key="1">
    <source>
        <dbReference type="SAM" id="SignalP"/>
    </source>
</evidence>
<feature type="chain" id="PRO_5047060736" evidence="1">
    <location>
        <begin position="27"/>
        <end position="271"/>
    </location>
</feature>
<evidence type="ECO:0000313" key="3">
    <source>
        <dbReference type="Proteomes" id="UP001257739"/>
    </source>
</evidence>
<name>A0ABU1UKD3_9ACTN</name>
<evidence type="ECO:0000313" key="2">
    <source>
        <dbReference type="EMBL" id="MDR7085627.1"/>
    </source>
</evidence>